<dbReference type="SMART" id="SM01019">
    <property type="entry name" value="B3"/>
    <property type="match status" value="1"/>
</dbReference>
<keyword evidence="4" id="KW-0804">Transcription</keyword>
<evidence type="ECO:0000256" key="5">
    <source>
        <dbReference type="ARBA" id="ARBA00023242"/>
    </source>
</evidence>
<reference evidence="7" key="1">
    <citation type="submission" date="2016-07" db="EMBL/GenBank/DDBJ databases">
        <title>De novo transcriptome assembly of four accessions of the metal hyperaccumulator plant Noccaea caerulescens.</title>
        <authorList>
            <person name="Blande D."/>
            <person name="Halimaa P."/>
            <person name="Tervahauta A.I."/>
            <person name="Aarts M.G."/>
            <person name="Karenlampi S.O."/>
        </authorList>
    </citation>
    <scope>NUCLEOTIDE SEQUENCE</scope>
</reference>
<accession>A0A1J3DL93</accession>
<keyword evidence="5" id="KW-0539">Nucleus</keyword>
<evidence type="ECO:0000256" key="3">
    <source>
        <dbReference type="ARBA" id="ARBA00023125"/>
    </source>
</evidence>
<dbReference type="CDD" id="cd10017">
    <property type="entry name" value="B3_DNA"/>
    <property type="match status" value="1"/>
</dbReference>
<dbReference type="InterPro" id="IPR003340">
    <property type="entry name" value="B3_DNA-bd"/>
</dbReference>
<comment type="subcellular location">
    <subcellularLocation>
        <location evidence="1">Nucleus</location>
    </subcellularLocation>
</comment>
<evidence type="ECO:0000256" key="1">
    <source>
        <dbReference type="ARBA" id="ARBA00004123"/>
    </source>
</evidence>
<dbReference type="PANTHER" id="PTHR31920:SF132">
    <property type="entry name" value="TF-B3 DOMAIN-CONTAINING PROTEIN"/>
    <property type="match status" value="1"/>
</dbReference>
<evidence type="ECO:0000256" key="2">
    <source>
        <dbReference type="ARBA" id="ARBA00023015"/>
    </source>
</evidence>
<dbReference type="AlphaFoldDB" id="A0A1J3DL93"/>
<sequence length="126" mass="14210">MLTETGGGSFANVLARGGSLSSSVQRMLPPDFLERTTHNLTDEVELEVVWGSSWMIPLVRNERGDVFFEKQKWCEFVDDNCLTQANCVVFEHKRDNYLFVIIFGEDGTQIMENPIRSCCTSPADSP</sequence>
<name>A0A1J3DL93_NOCCA</name>
<organism evidence="7">
    <name type="scientific">Noccaea caerulescens</name>
    <name type="common">Alpine penny-cress</name>
    <name type="synonym">Thlaspi caerulescens</name>
    <dbReference type="NCBI Taxonomy" id="107243"/>
    <lineage>
        <taxon>Eukaryota</taxon>
        <taxon>Viridiplantae</taxon>
        <taxon>Streptophyta</taxon>
        <taxon>Embryophyta</taxon>
        <taxon>Tracheophyta</taxon>
        <taxon>Spermatophyta</taxon>
        <taxon>Magnoliopsida</taxon>
        <taxon>eudicotyledons</taxon>
        <taxon>Gunneridae</taxon>
        <taxon>Pentapetalae</taxon>
        <taxon>rosids</taxon>
        <taxon>malvids</taxon>
        <taxon>Brassicales</taxon>
        <taxon>Brassicaceae</taxon>
        <taxon>Coluteocarpeae</taxon>
        <taxon>Noccaea</taxon>
    </lineage>
</organism>
<dbReference type="Pfam" id="PF02362">
    <property type="entry name" value="B3"/>
    <property type="match status" value="1"/>
</dbReference>
<dbReference type="GO" id="GO:0005634">
    <property type="term" value="C:nucleus"/>
    <property type="evidence" value="ECO:0007669"/>
    <property type="project" value="UniProtKB-SubCell"/>
</dbReference>
<dbReference type="Gene3D" id="2.40.330.10">
    <property type="entry name" value="DNA-binding pseudobarrel domain"/>
    <property type="match status" value="1"/>
</dbReference>
<proteinExistence type="predicted"/>
<dbReference type="EMBL" id="GEVI01012377">
    <property type="protein sequence ID" value="JAU19943.1"/>
    <property type="molecule type" value="Transcribed_RNA"/>
</dbReference>
<evidence type="ECO:0000256" key="4">
    <source>
        <dbReference type="ARBA" id="ARBA00023163"/>
    </source>
</evidence>
<evidence type="ECO:0000259" key="6">
    <source>
        <dbReference type="PROSITE" id="PS50863"/>
    </source>
</evidence>
<dbReference type="InterPro" id="IPR050655">
    <property type="entry name" value="Plant_B3_domain"/>
</dbReference>
<feature type="domain" description="TF-B3" evidence="6">
    <location>
        <begin position="11"/>
        <end position="106"/>
    </location>
</feature>
<gene>
    <name evidence="7" type="ORF">GA_TR15079_c0_g1_i1_g.46374</name>
</gene>
<dbReference type="PROSITE" id="PS50863">
    <property type="entry name" value="B3"/>
    <property type="match status" value="1"/>
</dbReference>
<dbReference type="SUPFAM" id="SSF101936">
    <property type="entry name" value="DNA-binding pseudobarrel domain"/>
    <property type="match status" value="1"/>
</dbReference>
<dbReference type="PANTHER" id="PTHR31920">
    <property type="entry name" value="B3 DOMAIN-CONTAINING"/>
    <property type="match status" value="1"/>
</dbReference>
<keyword evidence="3" id="KW-0238">DNA-binding</keyword>
<protein>
    <submittedName>
        <fullName evidence="7">B3 domain-containing protein</fullName>
    </submittedName>
</protein>
<keyword evidence="2" id="KW-0805">Transcription regulation</keyword>
<evidence type="ECO:0000313" key="7">
    <source>
        <dbReference type="EMBL" id="JAU19943.1"/>
    </source>
</evidence>
<dbReference type="GO" id="GO:0003677">
    <property type="term" value="F:DNA binding"/>
    <property type="evidence" value="ECO:0007669"/>
    <property type="project" value="UniProtKB-KW"/>
</dbReference>
<dbReference type="InterPro" id="IPR015300">
    <property type="entry name" value="DNA-bd_pseudobarrel_sf"/>
</dbReference>